<reference evidence="4" key="1">
    <citation type="journal article" date="2019" name="Int. J. Syst. Evol. Microbiol.">
        <title>The Global Catalogue of Microorganisms (GCM) 10K type strain sequencing project: providing services to taxonomists for standard genome sequencing and annotation.</title>
        <authorList>
            <consortium name="The Broad Institute Genomics Platform"/>
            <consortium name="The Broad Institute Genome Sequencing Center for Infectious Disease"/>
            <person name="Wu L."/>
            <person name="Ma J."/>
        </authorList>
    </citation>
    <scope>NUCLEOTIDE SEQUENCE [LARGE SCALE GENOMIC DNA]</scope>
    <source>
        <strain evidence="4">JCM 16022</strain>
    </source>
</reference>
<comment type="caution">
    <text evidence="3">The sequence shown here is derived from an EMBL/GenBank/DDBJ whole genome shotgun (WGS) entry which is preliminary data.</text>
</comment>
<dbReference type="Proteomes" id="UP001501771">
    <property type="component" value="Unassembled WGS sequence"/>
</dbReference>
<dbReference type="EMBL" id="BAAAQR010000017">
    <property type="protein sequence ID" value="GAA2155410.1"/>
    <property type="molecule type" value="Genomic_DNA"/>
</dbReference>
<evidence type="ECO:0008006" key="5">
    <source>
        <dbReference type="Google" id="ProtNLM"/>
    </source>
</evidence>
<evidence type="ECO:0000313" key="3">
    <source>
        <dbReference type="EMBL" id="GAA2155410.1"/>
    </source>
</evidence>
<proteinExistence type="predicted"/>
<evidence type="ECO:0000313" key="4">
    <source>
        <dbReference type="Proteomes" id="UP001501771"/>
    </source>
</evidence>
<sequence length="168" mass="17339">MIGHLGSRVSALLDGQLPPDEAERAWGHVHSCHACRDLVEREGWVKTRLAGLSFGSTSAPDHLKGSLLGRPAGATPGDAYLALHRTEQSSRRNTGLVAIGGGAVGAAVMGVLALGVAPADAPTIDRRAPVTQLVTPAQAPRLLSPTLGPKRGSMLTPVDSPSRPARTP</sequence>
<keyword evidence="2" id="KW-0472">Membrane</keyword>
<feature type="transmembrane region" description="Helical" evidence="2">
    <location>
        <begin position="95"/>
        <end position="117"/>
    </location>
</feature>
<keyword evidence="4" id="KW-1185">Reference proteome</keyword>
<evidence type="ECO:0000256" key="1">
    <source>
        <dbReference type="SAM" id="MobiDB-lite"/>
    </source>
</evidence>
<keyword evidence="2" id="KW-1133">Transmembrane helix</keyword>
<feature type="region of interest" description="Disordered" evidence="1">
    <location>
        <begin position="139"/>
        <end position="168"/>
    </location>
</feature>
<accession>A0ABP5M265</accession>
<name>A0ABP5M265_9ACTN</name>
<protein>
    <recommendedName>
        <fullName evidence="5">Zinc-finger domain-containing protein</fullName>
    </recommendedName>
</protein>
<gene>
    <name evidence="3" type="ORF">GCM10009844_42460</name>
</gene>
<organism evidence="3 4">
    <name type="scientific">Nocardioides koreensis</name>
    <dbReference type="NCBI Taxonomy" id="433651"/>
    <lineage>
        <taxon>Bacteria</taxon>
        <taxon>Bacillati</taxon>
        <taxon>Actinomycetota</taxon>
        <taxon>Actinomycetes</taxon>
        <taxon>Propionibacteriales</taxon>
        <taxon>Nocardioidaceae</taxon>
        <taxon>Nocardioides</taxon>
    </lineage>
</organism>
<evidence type="ECO:0000256" key="2">
    <source>
        <dbReference type="SAM" id="Phobius"/>
    </source>
</evidence>
<keyword evidence="2" id="KW-0812">Transmembrane</keyword>